<organism evidence="1 2">
    <name type="scientific">Pseudomonas frederiksbergensis</name>
    <dbReference type="NCBI Taxonomy" id="104087"/>
    <lineage>
        <taxon>Bacteria</taxon>
        <taxon>Pseudomonadati</taxon>
        <taxon>Pseudomonadota</taxon>
        <taxon>Gammaproteobacteria</taxon>
        <taxon>Pseudomonadales</taxon>
        <taxon>Pseudomonadaceae</taxon>
        <taxon>Pseudomonas</taxon>
    </lineage>
</organism>
<dbReference type="EMBL" id="MOBQ01000002">
    <property type="protein sequence ID" value="RON52832.1"/>
    <property type="molecule type" value="Genomic_DNA"/>
</dbReference>
<accession>A0A423KI41</accession>
<proteinExistence type="predicted"/>
<reference evidence="1 2" key="1">
    <citation type="submission" date="2016-10" db="EMBL/GenBank/DDBJ databases">
        <title>Comparative genome analysis of multiple Pseudomonas spp. focuses on biocontrol and plant growth promoting traits.</title>
        <authorList>
            <person name="Tao X.-Y."/>
            <person name="Taylor C.G."/>
        </authorList>
    </citation>
    <scope>NUCLEOTIDE SEQUENCE [LARGE SCALE GENOMIC DNA]</scope>
    <source>
        <strain evidence="1 2">37A10</strain>
    </source>
</reference>
<name>A0A423KI41_9PSED</name>
<sequence length="71" mass="7708">MVRCSEKAKAVAAALPGLLEKLNCCGVLDLIVPTLCVGMQPVTLCVTSVRMDAERPVMHSHAERGNDQWML</sequence>
<evidence type="ECO:0000313" key="2">
    <source>
        <dbReference type="Proteomes" id="UP000285349"/>
    </source>
</evidence>
<gene>
    <name evidence="1" type="ORF">BK666_01675</name>
</gene>
<evidence type="ECO:0000313" key="1">
    <source>
        <dbReference type="EMBL" id="RON52832.1"/>
    </source>
</evidence>
<dbReference type="Proteomes" id="UP000285349">
    <property type="component" value="Unassembled WGS sequence"/>
</dbReference>
<dbReference type="AlphaFoldDB" id="A0A423KI41"/>
<comment type="caution">
    <text evidence="1">The sequence shown here is derived from an EMBL/GenBank/DDBJ whole genome shotgun (WGS) entry which is preliminary data.</text>
</comment>
<protein>
    <submittedName>
        <fullName evidence="1">Uncharacterized protein</fullName>
    </submittedName>
</protein>